<dbReference type="KEGG" id="mbn:Mboo_1730"/>
<reference evidence="2" key="1">
    <citation type="journal article" date="2015" name="Microbiology">
        <title>Genome of Methanoregula boonei 6A8 reveals adaptations to oligotrophic peatland environments.</title>
        <authorList>
            <person name="Braeuer S."/>
            <person name="Cadillo-Quiroz H."/>
            <person name="Kyrpides N."/>
            <person name="Woyke T."/>
            <person name="Goodwin L."/>
            <person name="Detter C."/>
            <person name="Podell S."/>
            <person name="Yavitt J.B."/>
            <person name="Zinder S.H."/>
        </authorList>
    </citation>
    <scope>NUCLEOTIDE SEQUENCE [LARGE SCALE GENOMIC DNA]</scope>
    <source>
        <strain evidence="2">DSM 21154 / JCM 14090 / 6A8</strain>
    </source>
</reference>
<protein>
    <submittedName>
        <fullName evidence="1">Uncharacterized protein</fullName>
    </submittedName>
</protein>
<gene>
    <name evidence="1" type="ordered locus">Mboo_1730</name>
</gene>
<sequence length="427" mass="47592">MLKFLKSLLLPSTGNTITLAEHDVPAWLDEREKAAREVLRAEVAEPVQAIQTAKAQLQLTVNNLQGADQDPEAHPRIKSIAKNSLPLFLKAMNTSLARELPEDPEEFYAAAVECVKGALNAARGQGRYLNVAFPDEMKDIRAGIDAIGREINTMTKAIGRFKEESARIAAARAAAGSLSAARNDRVHSLAKEKRLKERLCEITERLSSIETETARLNNDPAYLALENDRARCAELAAERDNLLRHYAALTMTASHVFRKAEKIAAKKKLSKEVHILKSAMEILSHHDVATAREVTGALEAACPVVQKMVDDGEIILKNRDERTVFSDTAAFSREVGDLCTRHCAVTGQFKEEEDLLASHPIPSRLRSLVREKEQLDHMQAREEQEHHDLLSAQKEREETIPHLYEELAKKLGEMKGETVQLVEDEPV</sequence>
<dbReference type="eggNOG" id="arCOG05201">
    <property type="taxonomic scope" value="Archaea"/>
</dbReference>
<dbReference type="HOGENOM" id="CLU_052776_0_0_2"/>
<keyword evidence="2" id="KW-1185">Reference proteome</keyword>
<dbReference type="STRING" id="456442.Mboo_1730"/>
<organism evidence="1 2">
    <name type="scientific">Methanoregula boonei (strain DSM 21154 / JCM 14090 / 6A8)</name>
    <dbReference type="NCBI Taxonomy" id="456442"/>
    <lineage>
        <taxon>Archaea</taxon>
        <taxon>Methanobacteriati</taxon>
        <taxon>Methanobacteriota</taxon>
        <taxon>Stenosarchaea group</taxon>
        <taxon>Methanomicrobia</taxon>
        <taxon>Methanomicrobiales</taxon>
        <taxon>Methanoregulaceae</taxon>
        <taxon>Methanoregula</taxon>
    </lineage>
</organism>
<dbReference type="AlphaFoldDB" id="A7I936"/>
<accession>A7I936</accession>
<dbReference type="Proteomes" id="UP000002408">
    <property type="component" value="Chromosome"/>
</dbReference>
<name>A7I936_METB6</name>
<proteinExistence type="predicted"/>
<evidence type="ECO:0000313" key="1">
    <source>
        <dbReference type="EMBL" id="ABS56247.1"/>
    </source>
</evidence>
<dbReference type="EMBL" id="CP000780">
    <property type="protein sequence ID" value="ABS56247.1"/>
    <property type="molecule type" value="Genomic_DNA"/>
</dbReference>
<evidence type="ECO:0000313" key="2">
    <source>
        <dbReference type="Proteomes" id="UP000002408"/>
    </source>
</evidence>